<dbReference type="EMBL" id="BGPR01000806">
    <property type="protein sequence ID" value="GBM36191.1"/>
    <property type="molecule type" value="Genomic_DNA"/>
</dbReference>
<sequence length="114" mass="12328">MTGNTLPGLTSVVSNCIGRMDMCGYGGNLMNLWTLHVNRGLTDQSGGASVMVGGLCSWGEMGPLIRLETALTGDRHVTILYDHLYPFMSIVHSDGFGQFQQDDATSHTSRFATE</sequence>
<organism evidence="1 2">
    <name type="scientific">Araneus ventricosus</name>
    <name type="common">Orbweaver spider</name>
    <name type="synonym">Epeira ventricosa</name>
    <dbReference type="NCBI Taxonomy" id="182803"/>
    <lineage>
        <taxon>Eukaryota</taxon>
        <taxon>Metazoa</taxon>
        <taxon>Ecdysozoa</taxon>
        <taxon>Arthropoda</taxon>
        <taxon>Chelicerata</taxon>
        <taxon>Arachnida</taxon>
        <taxon>Araneae</taxon>
        <taxon>Araneomorphae</taxon>
        <taxon>Entelegynae</taxon>
        <taxon>Araneoidea</taxon>
        <taxon>Araneidae</taxon>
        <taxon>Araneus</taxon>
    </lineage>
</organism>
<dbReference type="OrthoDB" id="6246393at2759"/>
<accession>A0A4Y2F4X1</accession>
<protein>
    <submittedName>
        <fullName evidence="1">Uncharacterized protein</fullName>
    </submittedName>
</protein>
<keyword evidence="2" id="KW-1185">Reference proteome</keyword>
<proteinExistence type="predicted"/>
<dbReference type="GO" id="GO:0003676">
    <property type="term" value="F:nucleic acid binding"/>
    <property type="evidence" value="ECO:0007669"/>
    <property type="project" value="InterPro"/>
</dbReference>
<dbReference type="Proteomes" id="UP000499080">
    <property type="component" value="Unassembled WGS sequence"/>
</dbReference>
<evidence type="ECO:0000313" key="2">
    <source>
        <dbReference type="Proteomes" id="UP000499080"/>
    </source>
</evidence>
<reference evidence="1 2" key="1">
    <citation type="journal article" date="2019" name="Sci. Rep.">
        <title>Orb-weaving spider Araneus ventricosus genome elucidates the spidroin gene catalogue.</title>
        <authorList>
            <person name="Kono N."/>
            <person name="Nakamura H."/>
            <person name="Ohtoshi R."/>
            <person name="Moran D.A.P."/>
            <person name="Shinohara A."/>
            <person name="Yoshida Y."/>
            <person name="Fujiwara M."/>
            <person name="Mori M."/>
            <person name="Tomita M."/>
            <person name="Arakawa K."/>
        </authorList>
    </citation>
    <scope>NUCLEOTIDE SEQUENCE [LARGE SCALE GENOMIC DNA]</scope>
</reference>
<dbReference type="AlphaFoldDB" id="A0A4Y2F4X1"/>
<dbReference type="InterPro" id="IPR036397">
    <property type="entry name" value="RNaseH_sf"/>
</dbReference>
<dbReference type="Gene3D" id="3.30.420.10">
    <property type="entry name" value="Ribonuclease H-like superfamily/Ribonuclease H"/>
    <property type="match status" value="1"/>
</dbReference>
<name>A0A4Y2F4X1_ARAVE</name>
<gene>
    <name evidence="1" type="ORF">AVEN_97562_1</name>
</gene>
<evidence type="ECO:0000313" key="1">
    <source>
        <dbReference type="EMBL" id="GBM36191.1"/>
    </source>
</evidence>
<comment type="caution">
    <text evidence="1">The sequence shown here is derived from an EMBL/GenBank/DDBJ whole genome shotgun (WGS) entry which is preliminary data.</text>
</comment>